<evidence type="ECO:0000313" key="1">
    <source>
        <dbReference type="EMBL" id="KAK3268316.1"/>
    </source>
</evidence>
<organism evidence="1 2">
    <name type="scientific">Cymbomonas tetramitiformis</name>
    <dbReference type="NCBI Taxonomy" id="36881"/>
    <lineage>
        <taxon>Eukaryota</taxon>
        <taxon>Viridiplantae</taxon>
        <taxon>Chlorophyta</taxon>
        <taxon>Pyramimonadophyceae</taxon>
        <taxon>Pyramimonadales</taxon>
        <taxon>Pyramimonadaceae</taxon>
        <taxon>Cymbomonas</taxon>
    </lineage>
</organism>
<evidence type="ECO:0000313" key="2">
    <source>
        <dbReference type="Proteomes" id="UP001190700"/>
    </source>
</evidence>
<gene>
    <name evidence="1" type="ORF">CYMTET_23174</name>
</gene>
<comment type="caution">
    <text evidence="1">The sequence shown here is derived from an EMBL/GenBank/DDBJ whole genome shotgun (WGS) entry which is preliminary data.</text>
</comment>
<name>A0AAE0FYD7_9CHLO</name>
<reference evidence="1 2" key="1">
    <citation type="journal article" date="2015" name="Genome Biol. Evol.">
        <title>Comparative Genomics of a Bacterivorous Green Alga Reveals Evolutionary Causalities and Consequences of Phago-Mixotrophic Mode of Nutrition.</title>
        <authorList>
            <person name="Burns J.A."/>
            <person name="Paasch A."/>
            <person name="Narechania A."/>
            <person name="Kim E."/>
        </authorList>
    </citation>
    <scope>NUCLEOTIDE SEQUENCE [LARGE SCALE GENOMIC DNA]</scope>
    <source>
        <strain evidence="1 2">PLY_AMNH</strain>
    </source>
</reference>
<dbReference type="AlphaFoldDB" id="A0AAE0FYD7"/>
<dbReference type="EMBL" id="LGRX02011899">
    <property type="protein sequence ID" value="KAK3268316.1"/>
    <property type="molecule type" value="Genomic_DNA"/>
</dbReference>
<proteinExistence type="predicted"/>
<keyword evidence="2" id="KW-1185">Reference proteome</keyword>
<accession>A0AAE0FYD7</accession>
<dbReference type="Proteomes" id="UP001190700">
    <property type="component" value="Unassembled WGS sequence"/>
</dbReference>
<feature type="non-terminal residue" evidence="1">
    <location>
        <position position="1"/>
    </location>
</feature>
<sequence>GEGGSPCEVLVGGLVGGGFTGKKAFGASTRLLALQPTVHVLEPTTTNRPLGYCRAGSSRVPATAQGDPGIGIGGSVETARLALDDLLQHVTLRRYVVGDAFPAANLTPGLARASAVKLRVLEVTVWGCGGAAAEKERRAQQQLHGQMLEQRRKVNIAKMMGGSEWGDSPEHALLSFMAKPGGSSAIAADAAAAERHLNRADQQ</sequence>
<protein>
    <submittedName>
        <fullName evidence="1">Uncharacterized protein</fullName>
    </submittedName>
</protein>